<evidence type="ECO:0000313" key="2">
    <source>
        <dbReference type="EMBL" id="MDP9828464.1"/>
    </source>
</evidence>
<comment type="caution">
    <text evidence="2">The sequence shown here is derived from an EMBL/GenBank/DDBJ whole genome shotgun (WGS) entry which is preliminary data.</text>
</comment>
<sequence length="139" mass="14226">MDTTAVSPRLSPLVRTGVLATLVAVVVNTLAAGLALALGVDFELPDGGESIPLPGFAMMTGIFSLIGVALAAGLARWSPRPAAHFLGTTVVLTAISLVPPFLVNGNAGTVIALIALHLIPAAVMIPVLTRSLRVFPARR</sequence>
<keyword evidence="1" id="KW-0472">Membrane</keyword>
<keyword evidence="1" id="KW-0812">Transmembrane</keyword>
<keyword evidence="3" id="KW-1185">Reference proteome</keyword>
<reference evidence="2 3" key="1">
    <citation type="submission" date="2023-07" db="EMBL/GenBank/DDBJ databases">
        <title>Sequencing the genomes of 1000 actinobacteria strains.</title>
        <authorList>
            <person name="Klenk H.-P."/>
        </authorList>
    </citation>
    <scope>NUCLEOTIDE SEQUENCE [LARGE SCALE GENOMIC DNA]</scope>
    <source>
        <strain evidence="2 3">DSM 44388</strain>
    </source>
</reference>
<feature type="transmembrane region" description="Helical" evidence="1">
    <location>
        <begin position="56"/>
        <end position="75"/>
    </location>
</feature>
<name>A0ABT9P7S7_9ACTN</name>
<gene>
    <name evidence="2" type="ORF">J2S57_004213</name>
</gene>
<dbReference type="Proteomes" id="UP001235712">
    <property type="component" value="Unassembled WGS sequence"/>
</dbReference>
<dbReference type="EMBL" id="JAUSQZ010000001">
    <property type="protein sequence ID" value="MDP9828464.1"/>
    <property type="molecule type" value="Genomic_DNA"/>
</dbReference>
<evidence type="ECO:0000256" key="1">
    <source>
        <dbReference type="SAM" id="Phobius"/>
    </source>
</evidence>
<dbReference type="Pfam" id="PF19545">
    <property type="entry name" value="DUF6069"/>
    <property type="match status" value="1"/>
</dbReference>
<keyword evidence="1" id="KW-1133">Transmembrane helix</keyword>
<feature type="transmembrane region" description="Helical" evidence="1">
    <location>
        <begin position="12"/>
        <end position="36"/>
    </location>
</feature>
<evidence type="ECO:0000313" key="3">
    <source>
        <dbReference type="Proteomes" id="UP001235712"/>
    </source>
</evidence>
<accession>A0ABT9P7S7</accession>
<organism evidence="2 3">
    <name type="scientific">Kineosporia succinea</name>
    <dbReference type="NCBI Taxonomy" id="84632"/>
    <lineage>
        <taxon>Bacteria</taxon>
        <taxon>Bacillati</taxon>
        <taxon>Actinomycetota</taxon>
        <taxon>Actinomycetes</taxon>
        <taxon>Kineosporiales</taxon>
        <taxon>Kineosporiaceae</taxon>
        <taxon>Kineosporia</taxon>
    </lineage>
</organism>
<proteinExistence type="predicted"/>
<feature type="transmembrane region" description="Helical" evidence="1">
    <location>
        <begin position="109"/>
        <end position="129"/>
    </location>
</feature>
<protein>
    <submittedName>
        <fullName evidence="2">Uncharacterized protein</fullName>
    </submittedName>
</protein>
<feature type="transmembrane region" description="Helical" evidence="1">
    <location>
        <begin position="82"/>
        <end position="103"/>
    </location>
</feature>
<dbReference type="RefSeq" id="WP_307245669.1">
    <property type="nucleotide sequence ID" value="NZ_JAUSQZ010000001.1"/>
</dbReference>
<dbReference type="InterPro" id="IPR045713">
    <property type="entry name" value="DUF6069"/>
</dbReference>